<dbReference type="STRING" id="272635.gene:17576907"/>
<keyword evidence="4" id="KW-0449">Lipoprotein</keyword>
<dbReference type="eggNOG" id="ENOG5030MEJ">
    <property type="taxonomic scope" value="Bacteria"/>
</dbReference>
<evidence type="ECO:0000313" key="5">
    <source>
        <dbReference type="Proteomes" id="UP000000528"/>
    </source>
</evidence>
<dbReference type="EMBL" id="AL445564">
    <property type="protein sequence ID" value="CAC13489.1"/>
    <property type="molecule type" value="Genomic_DNA"/>
</dbReference>
<gene>
    <name evidence="4" type="ordered locus">MYPU_3160</name>
</gene>
<protein>
    <submittedName>
        <fullName evidence="4">LIPOPROTEIN</fullName>
    </submittedName>
</protein>
<dbReference type="RefSeq" id="WP_010925120.1">
    <property type="nucleotide sequence ID" value="NC_002771.1"/>
</dbReference>
<reference evidence="4 5" key="1">
    <citation type="journal article" date="2001" name="Nucleic Acids Res.">
        <title>The complete genome sequence of the murine respiratory pathogen Mycoplasma pulmonis.</title>
        <authorList>
            <person name="Chambaud I."/>
            <person name="Heilig R."/>
            <person name="Ferris S."/>
            <person name="Barbe V."/>
            <person name="Samson D."/>
            <person name="Galisson F."/>
            <person name="Moszer I."/>
            <person name="Dybvig K."/>
            <person name="Wroblewski H."/>
            <person name="Viari A."/>
            <person name="Rocha E.P.C."/>
            <person name="Blanchard A."/>
        </authorList>
    </citation>
    <scope>NUCLEOTIDE SEQUENCE [LARGE SCALE GENOMIC DNA]</scope>
    <source>
        <strain evidence="4 5">UAB CTIP</strain>
    </source>
</reference>
<evidence type="ECO:0000256" key="1">
    <source>
        <dbReference type="ARBA" id="ARBA00009031"/>
    </source>
</evidence>
<accession>Q98QP5</accession>
<comment type="similarity">
    <text evidence="1">Belongs to the MG185/MG260 family.</text>
</comment>
<dbReference type="BioCyc" id="MPUL272635:G1GT6-317-MONOMER"/>
<feature type="coiled-coil region" evidence="2">
    <location>
        <begin position="523"/>
        <end position="560"/>
    </location>
</feature>
<evidence type="ECO:0000313" key="4">
    <source>
        <dbReference type="EMBL" id="CAC13489.1"/>
    </source>
</evidence>
<dbReference type="Pfam" id="PF03202">
    <property type="entry name" value="Lipoprotein_10"/>
    <property type="match status" value="1"/>
</dbReference>
<organism evidence="5">
    <name type="scientific">Mycoplasmopsis pulmonis (strain UAB CTIP)</name>
    <name type="common">Mycoplasma pulmonis</name>
    <dbReference type="NCBI Taxonomy" id="272635"/>
    <lineage>
        <taxon>Bacteria</taxon>
        <taxon>Bacillati</taxon>
        <taxon>Mycoplasmatota</taxon>
        <taxon>Mycoplasmoidales</taxon>
        <taxon>Metamycoplasmataceae</taxon>
        <taxon>Mycoplasmopsis</taxon>
    </lineage>
</organism>
<dbReference type="PIR" id="D90551">
    <property type="entry name" value="D90551"/>
</dbReference>
<evidence type="ECO:0000259" key="3">
    <source>
        <dbReference type="Pfam" id="PF03202"/>
    </source>
</evidence>
<dbReference type="HOGENOM" id="CLU_030256_0_0_14"/>
<name>Q98QP5_MYCPU</name>
<keyword evidence="2" id="KW-0175">Coiled coil</keyword>
<dbReference type="Proteomes" id="UP000000528">
    <property type="component" value="Chromosome"/>
</dbReference>
<keyword evidence="5" id="KW-1185">Reference proteome</keyword>
<dbReference type="AlphaFoldDB" id="Q98QP5"/>
<dbReference type="PROSITE" id="PS51257">
    <property type="entry name" value="PROKAR_LIPOPROTEIN"/>
    <property type="match status" value="1"/>
</dbReference>
<dbReference type="KEGG" id="mpu:MYPU_3160"/>
<dbReference type="NCBIfam" id="NF045826">
    <property type="entry name" value="lipo_P68"/>
    <property type="match status" value="1"/>
</dbReference>
<evidence type="ECO:0000256" key="2">
    <source>
        <dbReference type="SAM" id="Coils"/>
    </source>
</evidence>
<feature type="domain" description="Mycoplasma lipoprotein C-terminal" evidence="3">
    <location>
        <begin position="463"/>
        <end position="550"/>
    </location>
</feature>
<proteinExistence type="inferred from homology"/>
<dbReference type="InterPro" id="IPR004890">
    <property type="entry name" value="Lipoprotein_10_C"/>
</dbReference>
<dbReference type="InterPro" id="IPR054825">
    <property type="entry name" value="P68-like"/>
</dbReference>
<sequence>MKNKNKIFTSLAGVSILTTTAFVVSCQKEIKTMETFEDKVIFQAAQGQSWPLMPALRELIKIYNQEFKNDTNFLPVELQDQRITKTYNEDSLARTTLEKLHLKKDDEIPNILLNSARGAFLINQYNRLLDLENSKITKDLFDDVFWKLHGRIPGSDIEKLYSIPFDIATIDALVFNIDIMAHIFDQIKAGGGKINLSETNVLKTKIDKAKTEGNVQIPEGKMWKYLVAKSSEAFKGYEVVDDSFNTYEGLQEFAAKVYENLTLQENLSPEIKEQIEQGADAKVFRIDYQSVAFEKFVFDRLNAYEGKNPYLWDFEVNKETGKTGKNLIYNFKNNENIKNILLDSYEAFVKDNHEKHILGSGTKSRKFKSIFYSTKGENDWSSRDILKYNTAFAYATHLGYKDAYNSFTTRDIELQNFDGNSQSKQEKWEQIQKGFTKEEDIYYTRQTTRMKKGSDRAVFYYGGSSLVPIKTTPKRDKATIKFIEWLLTGDLPNSYGSIKVKDHLRNTSRYVVPTADRLTKEEKQKIEKMIEQKTQEFNSLKAKENKSDDEIKKMEKAQQEKNFLISVKLSLEDILSARQANEYNKYIYHDNYTAKVWKTISTTLLNYTKDGGRKTSKEKLWEELMKIQEDA</sequence>